<dbReference type="AlphaFoldDB" id="A0A1H5APZ9"/>
<evidence type="ECO:0000259" key="5">
    <source>
        <dbReference type="PROSITE" id="PS50977"/>
    </source>
</evidence>
<gene>
    <name evidence="6" type="ORF">SAMN04489727_7884</name>
</gene>
<dbReference type="PROSITE" id="PS50977">
    <property type="entry name" value="HTH_TETR_2"/>
    <property type="match status" value="1"/>
</dbReference>
<evidence type="ECO:0000256" key="2">
    <source>
        <dbReference type="ARBA" id="ARBA00023125"/>
    </source>
</evidence>
<keyword evidence="2 4" id="KW-0238">DNA-binding</keyword>
<organism evidence="6 7">
    <name type="scientific">Amycolatopsis tolypomycina</name>
    <dbReference type="NCBI Taxonomy" id="208445"/>
    <lineage>
        <taxon>Bacteria</taxon>
        <taxon>Bacillati</taxon>
        <taxon>Actinomycetota</taxon>
        <taxon>Actinomycetes</taxon>
        <taxon>Pseudonocardiales</taxon>
        <taxon>Pseudonocardiaceae</taxon>
        <taxon>Amycolatopsis</taxon>
    </lineage>
</organism>
<dbReference type="Pfam" id="PF02909">
    <property type="entry name" value="TetR_C_1"/>
    <property type="match status" value="1"/>
</dbReference>
<accession>A0A1H5APZ9</accession>
<dbReference type="Gene3D" id="1.10.357.10">
    <property type="entry name" value="Tetracycline Repressor, domain 2"/>
    <property type="match status" value="1"/>
</dbReference>
<evidence type="ECO:0000256" key="1">
    <source>
        <dbReference type="ARBA" id="ARBA00023015"/>
    </source>
</evidence>
<dbReference type="RefSeq" id="WP_091316969.1">
    <property type="nucleotide sequence ID" value="NZ_FNSO01000004.1"/>
</dbReference>
<dbReference type="PANTHER" id="PTHR30055">
    <property type="entry name" value="HTH-TYPE TRANSCRIPTIONAL REGULATOR RUTR"/>
    <property type="match status" value="1"/>
</dbReference>
<reference evidence="7" key="1">
    <citation type="submission" date="2016-10" db="EMBL/GenBank/DDBJ databases">
        <authorList>
            <person name="Varghese N."/>
            <person name="Submissions S."/>
        </authorList>
    </citation>
    <scope>NUCLEOTIDE SEQUENCE [LARGE SCALE GENOMIC DNA]</scope>
    <source>
        <strain evidence="7">DSM 44544</strain>
    </source>
</reference>
<dbReference type="GO" id="GO:0000976">
    <property type="term" value="F:transcription cis-regulatory region binding"/>
    <property type="evidence" value="ECO:0007669"/>
    <property type="project" value="TreeGrafter"/>
</dbReference>
<proteinExistence type="predicted"/>
<dbReference type="InterPro" id="IPR001647">
    <property type="entry name" value="HTH_TetR"/>
</dbReference>
<dbReference type="GO" id="GO:0045892">
    <property type="term" value="P:negative regulation of DNA-templated transcription"/>
    <property type="evidence" value="ECO:0007669"/>
    <property type="project" value="InterPro"/>
</dbReference>
<dbReference type="InterPro" id="IPR050109">
    <property type="entry name" value="HTH-type_TetR-like_transc_reg"/>
</dbReference>
<sequence length="222" mass="24051">MARQTPVSRRERPAKPALTRDGIVDVAMAILVAEGAQALTMRRIAAELDTGPASLYVYVRNATELSSLLIDRLIASLDLSWDGAEPWRDRLHRLLADYSAMLAAHPGIARSALFVWPDGPHCLDLIELLMRLLTTAGVRPEPAGRATDLLLQHATAAVAEWDGRRDRGEQDLGDLVATLGAADPERHPTLHALGPALFVGGSHEERGAWIIDVILDGVLARS</sequence>
<dbReference type="InterPro" id="IPR004111">
    <property type="entry name" value="Repressor_TetR_C"/>
</dbReference>
<dbReference type="EMBL" id="FNSO01000004">
    <property type="protein sequence ID" value="SED44185.1"/>
    <property type="molecule type" value="Genomic_DNA"/>
</dbReference>
<protein>
    <submittedName>
        <fullName evidence="6">DNA-binding transcriptional regulator, AcrR family</fullName>
    </submittedName>
</protein>
<dbReference type="InterPro" id="IPR009057">
    <property type="entry name" value="Homeodomain-like_sf"/>
</dbReference>
<dbReference type="PANTHER" id="PTHR30055:SF151">
    <property type="entry name" value="TRANSCRIPTIONAL REGULATORY PROTEIN"/>
    <property type="match status" value="1"/>
</dbReference>
<dbReference type="GO" id="GO:0003700">
    <property type="term" value="F:DNA-binding transcription factor activity"/>
    <property type="evidence" value="ECO:0007669"/>
    <property type="project" value="TreeGrafter"/>
</dbReference>
<dbReference type="SUPFAM" id="SSF46689">
    <property type="entry name" value="Homeodomain-like"/>
    <property type="match status" value="1"/>
</dbReference>
<keyword evidence="1" id="KW-0805">Transcription regulation</keyword>
<dbReference type="STRING" id="208445.SAMN04489727_7884"/>
<dbReference type="Proteomes" id="UP000199622">
    <property type="component" value="Unassembled WGS sequence"/>
</dbReference>
<evidence type="ECO:0000256" key="4">
    <source>
        <dbReference type="PROSITE-ProRule" id="PRU00335"/>
    </source>
</evidence>
<name>A0A1H5APZ9_9PSEU</name>
<evidence type="ECO:0000313" key="7">
    <source>
        <dbReference type="Proteomes" id="UP000199622"/>
    </source>
</evidence>
<feature type="domain" description="HTH tetR-type" evidence="5">
    <location>
        <begin position="17"/>
        <end position="77"/>
    </location>
</feature>
<dbReference type="Pfam" id="PF00440">
    <property type="entry name" value="TetR_N"/>
    <property type="match status" value="1"/>
</dbReference>
<evidence type="ECO:0000313" key="6">
    <source>
        <dbReference type="EMBL" id="SED44185.1"/>
    </source>
</evidence>
<dbReference type="SUPFAM" id="SSF48498">
    <property type="entry name" value="Tetracyclin repressor-like, C-terminal domain"/>
    <property type="match status" value="1"/>
</dbReference>
<dbReference type="InterPro" id="IPR036271">
    <property type="entry name" value="Tet_transcr_reg_TetR-rel_C_sf"/>
</dbReference>
<keyword evidence="7" id="KW-1185">Reference proteome</keyword>
<dbReference type="OrthoDB" id="329481at2"/>
<evidence type="ECO:0000256" key="3">
    <source>
        <dbReference type="ARBA" id="ARBA00023163"/>
    </source>
</evidence>
<keyword evidence="3" id="KW-0804">Transcription</keyword>
<feature type="DNA-binding region" description="H-T-H motif" evidence="4">
    <location>
        <begin position="40"/>
        <end position="59"/>
    </location>
</feature>